<protein>
    <submittedName>
        <fullName evidence="6">Mss4-like protein</fullName>
    </submittedName>
</protein>
<evidence type="ECO:0000259" key="5">
    <source>
        <dbReference type="PROSITE" id="PS51891"/>
    </source>
</evidence>
<keyword evidence="2" id="KW-0479">Metal-binding</keyword>
<dbReference type="Gene3D" id="3.90.1590.10">
    <property type="entry name" value="glutathione-dependent formaldehyde- activating enzyme (gfa)"/>
    <property type="match status" value="1"/>
</dbReference>
<evidence type="ECO:0000256" key="1">
    <source>
        <dbReference type="ARBA" id="ARBA00005495"/>
    </source>
</evidence>
<accession>A0A6A5ZEJ1</accession>
<dbReference type="PANTHER" id="PTHR33337:SF31">
    <property type="entry name" value="DUF636 DOMAIN PROTEIN (AFU_ORTHOLOGUE AFUA_2G12650)"/>
    <property type="match status" value="1"/>
</dbReference>
<evidence type="ECO:0000256" key="2">
    <source>
        <dbReference type="ARBA" id="ARBA00022723"/>
    </source>
</evidence>
<dbReference type="EMBL" id="ML977319">
    <property type="protein sequence ID" value="KAF2117353.1"/>
    <property type="molecule type" value="Genomic_DNA"/>
</dbReference>
<dbReference type="AlphaFoldDB" id="A0A6A5ZEJ1"/>
<dbReference type="GO" id="GO:0016846">
    <property type="term" value="F:carbon-sulfur lyase activity"/>
    <property type="evidence" value="ECO:0007669"/>
    <property type="project" value="InterPro"/>
</dbReference>
<organism evidence="6 7">
    <name type="scientific">Lophiotrema nucula</name>
    <dbReference type="NCBI Taxonomy" id="690887"/>
    <lineage>
        <taxon>Eukaryota</taxon>
        <taxon>Fungi</taxon>
        <taxon>Dikarya</taxon>
        <taxon>Ascomycota</taxon>
        <taxon>Pezizomycotina</taxon>
        <taxon>Dothideomycetes</taxon>
        <taxon>Pleosporomycetidae</taxon>
        <taxon>Pleosporales</taxon>
        <taxon>Lophiotremataceae</taxon>
        <taxon>Lophiotrema</taxon>
    </lineage>
</organism>
<dbReference type="GO" id="GO:0046872">
    <property type="term" value="F:metal ion binding"/>
    <property type="evidence" value="ECO:0007669"/>
    <property type="project" value="UniProtKB-KW"/>
</dbReference>
<dbReference type="PROSITE" id="PS51891">
    <property type="entry name" value="CENP_V_GFA"/>
    <property type="match status" value="1"/>
</dbReference>
<sequence length="343" mass="37466">MADETRILTASCHCKSSTLSFTIPSSSLPLPTHFCHCSVCRKTHGTLCTIHTPIPPPTVDLSTFTSYASSEAVMRLFCATCGTHMLDRETERDGKGERWCVATSLVDAEEGTWRFGAHNFLESTGDGGFSNWLQEIGGEKVEMWREKSGDAGGDWVSPLAHTAKDKRSEELDKKNDGKLRARCHCGGIDFFISRPDPNSFTHMPESLTPKDKSKWHASLDACTSCRLCSSNFITAWAFPLVSAITLPDGSPYTPTFGTAKYYSSSEGVSRTFCGTCGALVSYACDDRPEMIDIGVGLLESGAGALAGDWLEWRTQKVSWEEDAVWKKAVGSLKDGLKKWGEGS</sequence>
<name>A0A6A5ZEJ1_9PLEO</name>
<keyword evidence="7" id="KW-1185">Reference proteome</keyword>
<dbReference type="Proteomes" id="UP000799770">
    <property type="component" value="Unassembled WGS sequence"/>
</dbReference>
<gene>
    <name evidence="6" type="ORF">BDV96DRAFT_598265</name>
</gene>
<dbReference type="OrthoDB" id="5422068at2759"/>
<keyword evidence="3" id="KW-0862">Zinc</keyword>
<evidence type="ECO:0000256" key="4">
    <source>
        <dbReference type="ARBA" id="ARBA00023239"/>
    </source>
</evidence>
<feature type="domain" description="CENP-V/GFA" evidence="5">
    <location>
        <begin position="8"/>
        <end position="114"/>
    </location>
</feature>
<dbReference type="Pfam" id="PF04828">
    <property type="entry name" value="GFA"/>
    <property type="match status" value="1"/>
</dbReference>
<dbReference type="Gene3D" id="2.170.150.70">
    <property type="match status" value="1"/>
</dbReference>
<dbReference type="InterPro" id="IPR006913">
    <property type="entry name" value="CENP-V/GFA"/>
</dbReference>
<dbReference type="InterPro" id="IPR011057">
    <property type="entry name" value="Mss4-like_sf"/>
</dbReference>
<dbReference type="PANTHER" id="PTHR33337">
    <property type="entry name" value="GFA DOMAIN-CONTAINING PROTEIN"/>
    <property type="match status" value="1"/>
</dbReference>
<dbReference type="SUPFAM" id="SSF51316">
    <property type="entry name" value="Mss4-like"/>
    <property type="match status" value="2"/>
</dbReference>
<evidence type="ECO:0000256" key="3">
    <source>
        <dbReference type="ARBA" id="ARBA00022833"/>
    </source>
</evidence>
<keyword evidence="4" id="KW-0456">Lyase</keyword>
<comment type="similarity">
    <text evidence="1">Belongs to the Gfa family.</text>
</comment>
<evidence type="ECO:0000313" key="7">
    <source>
        <dbReference type="Proteomes" id="UP000799770"/>
    </source>
</evidence>
<evidence type="ECO:0000313" key="6">
    <source>
        <dbReference type="EMBL" id="KAF2117353.1"/>
    </source>
</evidence>
<proteinExistence type="inferred from homology"/>
<reference evidence="6" key="1">
    <citation type="journal article" date="2020" name="Stud. Mycol.">
        <title>101 Dothideomycetes genomes: a test case for predicting lifestyles and emergence of pathogens.</title>
        <authorList>
            <person name="Haridas S."/>
            <person name="Albert R."/>
            <person name="Binder M."/>
            <person name="Bloem J."/>
            <person name="Labutti K."/>
            <person name="Salamov A."/>
            <person name="Andreopoulos B."/>
            <person name="Baker S."/>
            <person name="Barry K."/>
            <person name="Bills G."/>
            <person name="Bluhm B."/>
            <person name="Cannon C."/>
            <person name="Castanera R."/>
            <person name="Culley D."/>
            <person name="Daum C."/>
            <person name="Ezra D."/>
            <person name="Gonzalez J."/>
            <person name="Henrissat B."/>
            <person name="Kuo A."/>
            <person name="Liang C."/>
            <person name="Lipzen A."/>
            <person name="Lutzoni F."/>
            <person name="Magnuson J."/>
            <person name="Mondo S."/>
            <person name="Nolan M."/>
            <person name="Ohm R."/>
            <person name="Pangilinan J."/>
            <person name="Park H.-J."/>
            <person name="Ramirez L."/>
            <person name="Alfaro M."/>
            <person name="Sun H."/>
            <person name="Tritt A."/>
            <person name="Yoshinaga Y."/>
            <person name="Zwiers L.-H."/>
            <person name="Turgeon B."/>
            <person name="Goodwin S."/>
            <person name="Spatafora J."/>
            <person name="Crous P."/>
            <person name="Grigoriev I."/>
        </authorList>
    </citation>
    <scope>NUCLEOTIDE SEQUENCE</scope>
    <source>
        <strain evidence="6">CBS 627.86</strain>
    </source>
</reference>